<evidence type="ECO:0000256" key="6">
    <source>
        <dbReference type="ARBA" id="ARBA00023015"/>
    </source>
</evidence>
<dbReference type="SUPFAM" id="SSF57667">
    <property type="entry name" value="beta-beta-alpha zinc fingers"/>
    <property type="match status" value="1"/>
</dbReference>
<dbReference type="GO" id="GO:0008270">
    <property type="term" value="F:zinc ion binding"/>
    <property type="evidence" value="ECO:0007669"/>
    <property type="project" value="UniProtKB-KW"/>
</dbReference>
<comment type="subcellular location">
    <subcellularLocation>
        <location evidence="1">Nucleus</location>
    </subcellularLocation>
</comment>
<evidence type="ECO:0000256" key="1">
    <source>
        <dbReference type="ARBA" id="ARBA00004123"/>
    </source>
</evidence>
<dbReference type="SMART" id="SM00355">
    <property type="entry name" value="ZnF_C2H2"/>
    <property type="match status" value="2"/>
</dbReference>
<dbReference type="PANTHER" id="PTHR26374">
    <property type="entry name" value="ZINC FINGER PROTEIN ZAT5"/>
    <property type="match status" value="1"/>
</dbReference>
<evidence type="ECO:0000256" key="3">
    <source>
        <dbReference type="ARBA" id="ARBA00022737"/>
    </source>
</evidence>
<dbReference type="PROSITE" id="PS50157">
    <property type="entry name" value="ZINC_FINGER_C2H2_2"/>
    <property type="match status" value="2"/>
</dbReference>
<dbReference type="FunCoup" id="A0A7J7DYW4">
    <property type="interactions" value="15"/>
</dbReference>
<keyword evidence="7" id="KW-0804">Transcription</keyword>
<evidence type="ECO:0000256" key="2">
    <source>
        <dbReference type="ARBA" id="ARBA00022723"/>
    </source>
</evidence>
<reference evidence="12 13" key="1">
    <citation type="journal article" date="2020" name="Nat. Commun.">
        <title>Genome of Tripterygium wilfordii and identification of cytochrome P450 involved in triptolide biosynthesis.</title>
        <authorList>
            <person name="Tu L."/>
            <person name="Su P."/>
            <person name="Zhang Z."/>
            <person name="Gao L."/>
            <person name="Wang J."/>
            <person name="Hu T."/>
            <person name="Zhou J."/>
            <person name="Zhang Y."/>
            <person name="Zhao Y."/>
            <person name="Liu Y."/>
            <person name="Song Y."/>
            <person name="Tong Y."/>
            <person name="Lu Y."/>
            <person name="Yang J."/>
            <person name="Xu C."/>
            <person name="Jia M."/>
            <person name="Peters R.J."/>
            <person name="Huang L."/>
            <person name="Gao W."/>
        </authorList>
    </citation>
    <scope>NUCLEOTIDE SEQUENCE [LARGE SCALE GENOMIC DNA]</scope>
    <source>
        <strain evidence="13">cv. XIE 37</strain>
        <tissue evidence="12">Leaf</tissue>
    </source>
</reference>
<evidence type="ECO:0000256" key="8">
    <source>
        <dbReference type="ARBA" id="ARBA00023242"/>
    </source>
</evidence>
<dbReference type="Pfam" id="PF13912">
    <property type="entry name" value="zf-C2H2_6"/>
    <property type="match status" value="2"/>
</dbReference>
<keyword evidence="6" id="KW-0805">Transcription regulation</keyword>
<evidence type="ECO:0000256" key="4">
    <source>
        <dbReference type="ARBA" id="ARBA00022771"/>
    </source>
</evidence>
<keyword evidence="5" id="KW-0862">Zinc</keyword>
<dbReference type="Gene3D" id="3.30.160.60">
    <property type="entry name" value="Classic Zinc Finger"/>
    <property type="match status" value="1"/>
</dbReference>
<dbReference type="AlphaFoldDB" id="A0A7J7DYW4"/>
<evidence type="ECO:0000256" key="10">
    <source>
        <dbReference type="SAM" id="MobiDB-lite"/>
    </source>
</evidence>
<dbReference type="EMBL" id="JAAARO010000002">
    <property type="protein sequence ID" value="KAF5751580.1"/>
    <property type="molecule type" value="Genomic_DNA"/>
</dbReference>
<keyword evidence="2" id="KW-0479">Metal-binding</keyword>
<feature type="region of interest" description="Disordered" evidence="10">
    <location>
        <begin position="1"/>
        <end position="39"/>
    </location>
</feature>
<gene>
    <name evidence="12" type="ORF">HS088_TW02G00595</name>
</gene>
<dbReference type="InterPro" id="IPR013087">
    <property type="entry name" value="Znf_C2H2_type"/>
</dbReference>
<dbReference type="InParanoid" id="A0A7J7DYW4"/>
<dbReference type="Proteomes" id="UP000593562">
    <property type="component" value="Unassembled WGS sequence"/>
</dbReference>
<keyword evidence="4 9" id="KW-0863">Zinc-finger</keyword>
<evidence type="ECO:0000256" key="7">
    <source>
        <dbReference type="ARBA" id="ARBA00023163"/>
    </source>
</evidence>
<keyword evidence="8" id="KW-0539">Nucleus</keyword>
<dbReference type="PANTHER" id="PTHR26374:SF425">
    <property type="entry name" value="C2H2-TYPE ZINC FINGER PROTEIN"/>
    <property type="match status" value="1"/>
</dbReference>
<accession>A0A7J7DYW4</accession>
<evidence type="ECO:0000313" key="12">
    <source>
        <dbReference type="EMBL" id="KAF5751580.1"/>
    </source>
</evidence>
<evidence type="ECO:0000256" key="9">
    <source>
        <dbReference type="PROSITE-ProRule" id="PRU00042"/>
    </source>
</evidence>
<protein>
    <submittedName>
        <fullName evidence="12">Zinc finger family protein</fullName>
    </submittedName>
</protein>
<proteinExistence type="predicted"/>
<name>A0A7J7DYW4_TRIWF</name>
<dbReference type="OrthoDB" id="6077919at2759"/>
<organism evidence="12 13">
    <name type="scientific">Tripterygium wilfordii</name>
    <name type="common">Thunder God vine</name>
    <dbReference type="NCBI Taxonomy" id="458696"/>
    <lineage>
        <taxon>Eukaryota</taxon>
        <taxon>Viridiplantae</taxon>
        <taxon>Streptophyta</taxon>
        <taxon>Embryophyta</taxon>
        <taxon>Tracheophyta</taxon>
        <taxon>Spermatophyta</taxon>
        <taxon>Magnoliopsida</taxon>
        <taxon>eudicotyledons</taxon>
        <taxon>Gunneridae</taxon>
        <taxon>Pentapetalae</taxon>
        <taxon>rosids</taxon>
        <taxon>fabids</taxon>
        <taxon>Celastrales</taxon>
        <taxon>Celastraceae</taxon>
        <taxon>Tripterygium</taxon>
    </lineage>
</organism>
<dbReference type="PROSITE" id="PS00028">
    <property type="entry name" value="ZINC_FINGER_C2H2_1"/>
    <property type="match status" value="2"/>
</dbReference>
<feature type="compositionally biased region" description="Low complexity" evidence="10">
    <location>
        <begin position="28"/>
        <end position="39"/>
    </location>
</feature>
<evidence type="ECO:0000259" key="11">
    <source>
        <dbReference type="PROSITE" id="PS50157"/>
    </source>
</evidence>
<sequence length="297" mass="32268">MDAQEEYIGSNDHTHQIVKRKRTKRQRSSSPIGVTAVTSSSSCGGGGAVVEDYGSITSPTTSSDIYEGTEEEEDMANCLIMLAQGDFPPPQVVRDGQIRKEKFNARKFAEIASLTTAANKAGFYAYECKTCNRSFPSFQALGGHKASHKKPKPTAMEEKKESPMALPAVQEIDQKSQFNKITPTGVLLQTPNKGKIHECSICGSEFTSGQALGGHMRRHRAINNSQVVGLSADTSKNTIDDPIGIKAPVRNILSLDLNLPAPEDDHHLSTIESKFKFATSTRQPLVFSAPTLVGCHY</sequence>
<dbReference type="GO" id="GO:0005634">
    <property type="term" value="C:nucleus"/>
    <property type="evidence" value="ECO:0007669"/>
    <property type="project" value="UniProtKB-SubCell"/>
</dbReference>
<feature type="domain" description="C2H2-type" evidence="11">
    <location>
        <begin position="126"/>
        <end position="153"/>
    </location>
</feature>
<evidence type="ECO:0000256" key="5">
    <source>
        <dbReference type="ARBA" id="ARBA00022833"/>
    </source>
</evidence>
<feature type="domain" description="C2H2-type" evidence="11">
    <location>
        <begin position="197"/>
        <end position="224"/>
    </location>
</feature>
<keyword evidence="13" id="KW-1185">Reference proteome</keyword>
<keyword evidence="3" id="KW-0677">Repeat</keyword>
<dbReference type="InterPro" id="IPR036236">
    <property type="entry name" value="Znf_C2H2_sf"/>
</dbReference>
<comment type="caution">
    <text evidence="12">The sequence shown here is derived from an EMBL/GenBank/DDBJ whole genome shotgun (WGS) entry which is preliminary data.</text>
</comment>
<feature type="compositionally biased region" description="Basic residues" evidence="10">
    <location>
        <begin position="16"/>
        <end position="27"/>
    </location>
</feature>
<evidence type="ECO:0000313" key="13">
    <source>
        <dbReference type="Proteomes" id="UP000593562"/>
    </source>
</evidence>